<dbReference type="InterPro" id="IPR009241">
    <property type="entry name" value="HigB-like"/>
</dbReference>
<reference evidence="2" key="1">
    <citation type="submission" date="2016-10" db="EMBL/GenBank/DDBJ databases">
        <authorList>
            <person name="Varghese N."/>
            <person name="Submissions S."/>
        </authorList>
    </citation>
    <scope>NUCLEOTIDE SEQUENCE [LARGE SCALE GENOMIC DNA]</scope>
    <source>
        <strain evidence="2">DSM 2179</strain>
    </source>
</reference>
<evidence type="ECO:0000313" key="1">
    <source>
        <dbReference type="EMBL" id="SEJ89039.1"/>
    </source>
</evidence>
<organism evidence="1 2">
    <name type="scientific">Propionispira arboris</name>
    <dbReference type="NCBI Taxonomy" id="84035"/>
    <lineage>
        <taxon>Bacteria</taxon>
        <taxon>Bacillati</taxon>
        <taxon>Bacillota</taxon>
        <taxon>Negativicutes</taxon>
        <taxon>Selenomonadales</taxon>
        <taxon>Selenomonadaceae</taxon>
        <taxon>Propionispira</taxon>
    </lineage>
</organism>
<keyword evidence="2" id="KW-1185">Reference proteome</keyword>
<dbReference type="EMBL" id="FNZK01000022">
    <property type="protein sequence ID" value="SEJ89039.1"/>
    <property type="molecule type" value="Genomic_DNA"/>
</dbReference>
<proteinExistence type="predicted"/>
<gene>
    <name evidence="1" type="ORF">SAMN05660742_12217</name>
</gene>
<dbReference type="AlphaFoldDB" id="A0A1H7CH49"/>
<name>A0A1H7CH49_9FIRM</name>
<dbReference type="Pfam" id="PF05973">
    <property type="entry name" value="Gp49"/>
    <property type="match status" value="1"/>
</dbReference>
<dbReference type="STRING" id="84035.SAMN05660742_12217"/>
<evidence type="ECO:0000313" key="2">
    <source>
        <dbReference type="Proteomes" id="UP000199662"/>
    </source>
</evidence>
<sequence length="121" mass="14084">MENINFEFARKKNGSCEFEDFLDSLPNPDRDKLLALILKIEEVGIITASKMEWVKKLTDNVFEVRSKRASNIQRAFYFHVVNNRYIITHGLTKKTQKTPAEDIKHAKQILDAYLKGELLNE</sequence>
<protein>
    <submittedName>
        <fullName evidence="1">Phage-related protein</fullName>
    </submittedName>
</protein>
<dbReference type="Proteomes" id="UP000199662">
    <property type="component" value="Unassembled WGS sequence"/>
</dbReference>
<dbReference type="RefSeq" id="WP_091834705.1">
    <property type="nucleotide sequence ID" value="NZ_FNZK01000022.1"/>
</dbReference>
<accession>A0A1H7CH49</accession>